<dbReference type="RefSeq" id="WP_100013923.1">
    <property type="nucleotide sequence ID" value="NZ_CP024727.1"/>
</dbReference>
<dbReference type="AlphaFoldDB" id="A0A2D3LJ74"/>
<evidence type="ECO:0000313" key="2">
    <source>
        <dbReference type="Proteomes" id="UP000230742"/>
    </source>
</evidence>
<sequence>MVFRRKDYVPQSVFVLKSIGKVILFVAAVVSLTSCTRAQASRAAKQKEVKNKENVATNDPLAQFYACGLPKDAYPVAFYGEDSIPYNNLNDVQKREYLDKSNLVSGIQDFDSFYFFIQPIAGSEDEFSSFYNICMYNEATKKISKIFSHHIGEYSEMQIDGVYWSYDIQDNDETYKTSSGSKGVMHHKTATPVVVIAARNIPMTPHPIYLTVILNPLIKKEKVIEEKFISFMSINDSSLPVAEQELSRKVILTTTTTTSSKEIPAPKDADFAVRNILYPSLNAYSTTGNSIGTLSLPHEEIDVIR</sequence>
<dbReference type="EMBL" id="CP024727">
    <property type="protein sequence ID" value="ATV30667.1"/>
    <property type="molecule type" value="Genomic_DNA"/>
</dbReference>
<accession>A0A2D3LJ74</accession>
<reference evidence="1 2" key="1">
    <citation type="submission" date="2017-11" db="EMBL/GenBank/DDBJ databases">
        <title>Genome sequencing of Prevotella intermedia KCOM 1949.</title>
        <authorList>
            <person name="Kook J.-K."/>
            <person name="Park S.-N."/>
            <person name="Lim Y.K."/>
        </authorList>
    </citation>
    <scope>NUCLEOTIDE SEQUENCE [LARGE SCALE GENOMIC DNA]</scope>
    <source>
        <strain evidence="1 2">KCOM 1949</strain>
    </source>
</reference>
<protein>
    <submittedName>
        <fullName evidence="1">Uncharacterized protein</fullName>
    </submittedName>
</protein>
<evidence type="ECO:0000313" key="1">
    <source>
        <dbReference type="EMBL" id="ATV30667.1"/>
    </source>
</evidence>
<dbReference type="Proteomes" id="UP000230742">
    <property type="component" value="Chromosome 1"/>
</dbReference>
<dbReference type="PROSITE" id="PS51257">
    <property type="entry name" value="PROKAR_LIPOPROTEIN"/>
    <property type="match status" value="1"/>
</dbReference>
<name>A0A2D3LJ74_PREIN</name>
<proteinExistence type="predicted"/>
<gene>
    <name evidence="1" type="ORF">CTM46_03925</name>
</gene>
<organism evidence="1 2">
    <name type="scientific">Prevotella intermedia</name>
    <dbReference type="NCBI Taxonomy" id="28131"/>
    <lineage>
        <taxon>Bacteria</taxon>
        <taxon>Pseudomonadati</taxon>
        <taxon>Bacteroidota</taxon>
        <taxon>Bacteroidia</taxon>
        <taxon>Bacteroidales</taxon>
        <taxon>Prevotellaceae</taxon>
        <taxon>Prevotella</taxon>
    </lineage>
</organism>